<feature type="domain" description="F93 winged-helix" evidence="1">
    <location>
        <begin position="12"/>
        <end position="72"/>
    </location>
</feature>
<dbReference type="KEGG" id="sshi:J5U23_p2894"/>
<name>A0A8F5BKL4_SACSH</name>
<accession>A0A8F5BKL4</accession>
<dbReference type="RefSeq" id="WP_218265763.1">
    <property type="nucleotide sequence ID" value="NZ_CP077716.1"/>
</dbReference>
<geneLocation type="plasmid" evidence="2 4">
    <name>pB12E5</name>
</geneLocation>
<dbReference type="GeneID" id="65564368"/>
<evidence type="ECO:0000313" key="3">
    <source>
        <dbReference type="EMBL" id="QXJ30005.1"/>
    </source>
</evidence>
<evidence type="ECO:0000259" key="1">
    <source>
        <dbReference type="Pfam" id="PF22194"/>
    </source>
</evidence>
<dbReference type="Proteomes" id="UP000694018">
    <property type="component" value="Plasmid pB12E5"/>
</dbReference>
<dbReference type="KEGG" id="sshi:J5U23_02894"/>
<sequence length="91" mass="10458">MKSEFLTAHAKVLLAIYNNQGCTVKEALEKSSLAPNTFYKTKEQLLEDLLIEEKEEQKNRTRIKKLYLTEKGLIITKALQCVIDALNKMKT</sequence>
<keyword evidence="2" id="KW-0614">Plasmid</keyword>
<dbReference type="InterPro" id="IPR054020">
    <property type="entry name" value="WHD_F93"/>
</dbReference>
<dbReference type="Pfam" id="PF22194">
    <property type="entry name" value="WHD_F93"/>
    <property type="match status" value="1"/>
</dbReference>
<evidence type="ECO:0000313" key="2">
    <source>
        <dbReference type="EMBL" id="QXJ27112.1"/>
    </source>
</evidence>
<organism evidence="2 4">
    <name type="scientific">Saccharolobus shibatae (strain ATCC 51178 / DSM 5389 / JCM 8931 / NBRC 15437 / B12)</name>
    <name type="common">Sulfolobus shibatae</name>
    <dbReference type="NCBI Taxonomy" id="523848"/>
    <lineage>
        <taxon>Archaea</taxon>
        <taxon>Thermoproteota</taxon>
        <taxon>Thermoprotei</taxon>
        <taxon>Sulfolobales</taxon>
        <taxon>Sulfolobaceae</taxon>
        <taxon>Saccharolobus</taxon>
    </lineage>
</organism>
<evidence type="ECO:0000313" key="4">
    <source>
        <dbReference type="Proteomes" id="UP000694018"/>
    </source>
</evidence>
<dbReference type="EMBL" id="CP077717">
    <property type="protein sequence ID" value="QXJ30005.1"/>
    <property type="molecule type" value="Genomic_DNA"/>
</dbReference>
<proteinExistence type="predicted"/>
<reference evidence="2" key="1">
    <citation type="journal article" date="2021" name="Environ. Microbiol.">
        <title>New insights into the diversity and evolution of the archaeal mobilome from three complete genomes of Saccharolobus shibatae.</title>
        <authorList>
            <person name="Medvedeva S."/>
            <person name="Brandt D."/>
            <person name="Cvirkaite-Krupovic V."/>
            <person name="Liu Y."/>
            <person name="Severinov K."/>
            <person name="Ishino S."/>
            <person name="Ishino Y."/>
            <person name="Prangishvili D."/>
            <person name="Kalinowski J."/>
            <person name="Krupovic M."/>
        </authorList>
    </citation>
    <scope>NUCLEOTIDE SEQUENCE</scope>
    <source>
        <strain evidence="3">B12</strain>
        <plasmid evidence="2">pB12E5</plasmid>
    </source>
</reference>
<dbReference type="Proteomes" id="UP000694018">
    <property type="component" value="Chromosome"/>
</dbReference>
<dbReference type="AlphaFoldDB" id="A0A8F5BKL4"/>
<protein>
    <submittedName>
        <fullName evidence="2">Transcriptional regulator, wHTH</fullName>
    </submittedName>
</protein>
<gene>
    <name evidence="3" type="ORF">J5U23_02894</name>
    <name evidence="2" type="ORF">J5U23_p2894</name>
</gene>
<dbReference type="EMBL" id="CP077716">
    <property type="protein sequence ID" value="QXJ27112.1"/>
    <property type="molecule type" value="Genomic_DNA"/>
</dbReference>